<feature type="transmembrane region" description="Helical" evidence="1">
    <location>
        <begin position="24"/>
        <end position="43"/>
    </location>
</feature>
<dbReference type="RefSeq" id="WP_310416621.1">
    <property type="nucleotide sequence ID" value="NZ_JAVDYC010000001.1"/>
</dbReference>
<reference evidence="2 3" key="1">
    <citation type="submission" date="2023-07" db="EMBL/GenBank/DDBJ databases">
        <title>Sequencing the genomes of 1000 actinobacteria strains.</title>
        <authorList>
            <person name="Klenk H.-P."/>
        </authorList>
    </citation>
    <scope>NUCLEOTIDE SEQUENCE [LARGE SCALE GENOMIC DNA]</scope>
    <source>
        <strain evidence="2 3">DSM 44711</strain>
    </source>
</reference>
<keyword evidence="1" id="KW-1133">Transmembrane helix</keyword>
<dbReference type="Pfam" id="PF11209">
    <property type="entry name" value="LmeA"/>
    <property type="match status" value="1"/>
</dbReference>
<name>A0AAE3ZQ18_9ACTN</name>
<comment type="caution">
    <text evidence="2">The sequence shown here is derived from an EMBL/GenBank/DDBJ whole genome shotgun (WGS) entry which is preliminary data.</text>
</comment>
<keyword evidence="3" id="KW-1185">Reference proteome</keyword>
<evidence type="ECO:0000256" key="1">
    <source>
        <dbReference type="SAM" id="Phobius"/>
    </source>
</evidence>
<dbReference type="Proteomes" id="UP001183629">
    <property type="component" value="Unassembled WGS sequence"/>
</dbReference>
<dbReference type="InterPro" id="IPR021373">
    <property type="entry name" value="DUF2993"/>
</dbReference>
<evidence type="ECO:0008006" key="4">
    <source>
        <dbReference type="Google" id="ProtNLM"/>
    </source>
</evidence>
<evidence type="ECO:0000313" key="2">
    <source>
        <dbReference type="EMBL" id="MDR7323959.1"/>
    </source>
</evidence>
<evidence type="ECO:0000313" key="3">
    <source>
        <dbReference type="Proteomes" id="UP001183629"/>
    </source>
</evidence>
<organism evidence="2 3">
    <name type="scientific">Catenuloplanes niger</name>
    <dbReference type="NCBI Taxonomy" id="587534"/>
    <lineage>
        <taxon>Bacteria</taxon>
        <taxon>Bacillati</taxon>
        <taxon>Actinomycetota</taxon>
        <taxon>Actinomycetes</taxon>
        <taxon>Micromonosporales</taxon>
        <taxon>Micromonosporaceae</taxon>
        <taxon>Catenuloplanes</taxon>
    </lineage>
</organism>
<accession>A0AAE3ZQ18</accession>
<dbReference type="AlphaFoldDB" id="A0AAE3ZQ18"/>
<protein>
    <recommendedName>
        <fullName evidence="4">DUF2993 domain-containing protein</fullName>
    </recommendedName>
</protein>
<keyword evidence="1" id="KW-0472">Membrane</keyword>
<sequence length="270" mass="28317">MTVYEQPTEQVEVERPRRRRRGRALLITLIVFLIVLGVLVVVADRVAHGYAENRIGTEIDGQLAAQGLSAEPAEVSVGGVPFLTQVLAGRYDEISVLLREVQGPVPGAADVVRIPTLDIDATGVSAPLDTLRTGQGDIVASNVNGVGTIDYTSLAGMIGQEGVTLTERDGKLGATLPVEVLGQRVELNGTANIAVQDNTVQVRFDTLSAEGLPDNALVQNLISGYAEQLSLNVALPALPFGLQVTEIKPAAEGLQVTATAKDVPLNQGGA</sequence>
<gene>
    <name evidence="2" type="ORF">J2S44_004209</name>
</gene>
<dbReference type="EMBL" id="JAVDYC010000001">
    <property type="protein sequence ID" value="MDR7323959.1"/>
    <property type="molecule type" value="Genomic_DNA"/>
</dbReference>
<proteinExistence type="predicted"/>
<keyword evidence="1" id="KW-0812">Transmembrane</keyword>